<keyword evidence="2" id="KW-0378">Hydrolase</keyword>
<dbReference type="RefSeq" id="WP_116846802.1">
    <property type="nucleotide sequence ID" value="NZ_QTJU01000002.1"/>
</dbReference>
<sequence>MKKILQYAFCLLLTGCFIVKTQAQQVIPKDSVIQLFGVVMTADSLRAIPAASILVQGAGRGTLTNDQGVFSIAVLQGQKIRFSCVGFKDVVINIPDKVVDNQYYVIQLLVSDTAYLPATILKPRPSREQFERDFANTRIPNDQYEIARQNIDEAKRRVLLATLPADGREAVNAQLRQQASKLYYQGQQPPINILNPAAWSEFIKAWKRGDFKSKNDD</sequence>
<accession>A0A3E1NLU1</accession>
<reference evidence="2 3" key="1">
    <citation type="submission" date="2018-08" db="EMBL/GenBank/DDBJ databases">
        <title>Chitinophagaceae sp. K23C18032701, a novel bacterium isolated from forest soil.</title>
        <authorList>
            <person name="Wang C."/>
        </authorList>
    </citation>
    <scope>NUCLEOTIDE SEQUENCE [LARGE SCALE GENOMIC DNA]</scope>
    <source>
        <strain evidence="2 3">K23C18032701</strain>
    </source>
</reference>
<dbReference type="EMBL" id="QTJU01000002">
    <property type="protein sequence ID" value="RFM28814.1"/>
    <property type="molecule type" value="Genomic_DNA"/>
</dbReference>
<keyword evidence="2" id="KW-0645">Protease</keyword>
<gene>
    <name evidence="2" type="ORF">DXN05_08550</name>
</gene>
<keyword evidence="3" id="KW-1185">Reference proteome</keyword>
<organism evidence="2 3">
    <name type="scientific">Deminuibacter soli</name>
    <dbReference type="NCBI Taxonomy" id="2291815"/>
    <lineage>
        <taxon>Bacteria</taxon>
        <taxon>Pseudomonadati</taxon>
        <taxon>Bacteroidota</taxon>
        <taxon>Chitinophagia</taxon>
        <taxon>Chitinophagales</taxon>
        <taxon>Chitinophagaceae</taxon>
        <taxon>Deminuibacter</taxon>
    </lineage>
</organism>
<proteinExistence type="predicted"/>
<dbReference type="PROSITE" id="PS51257">
    <property type="entry name" value="PROKAR_LIPOPROTEIN"/>
    <property type="match status" value="1"/>
</dbReference>
<dbReference type="GO" id="GO:0004180">
    <property type="term" value="F:carboxypeptidase activity"/>
    <property type="evidence" value="ECO:0007669"/>
    <property type="project" value="UniProtKB-KW"/>
</dbReference>
<dbReference type="OrthoDB" id="1115630at2"/>
<feature type="signal peptide" evidence="1">
    <location>
        <begin position="1"/>
        <end position="23"/>
    </location>
</feature>
<protein>
    <submittedName>
        <fullName evidence="2">Carboxypeptidase-like regulatory domain-containing protein</fullName>
    </submittedName>
</protein>
<name>A0A3E1NLU1_9BACT</name>
<keyword evidence="2" id="KW-0121">Carboxypeptidase</keyword>
<dbReference type="Pfam" id="PF13715">
    <property type="entry name" value="CarbopepD_reg_2"/>
    <property type="match status" value="1"/>
</dbReference>
<dbReference type="InterPro" id="IPR008969">
    <property type="entry name" value="CarboxyPept-like_regulatory"/>
</dbReference>
<keyword evidence="1" id="KW-0732">Signal</keyword>
<dbReference type="AlphaFoldDB" id="A0A3E1NLU1"/>
<dbReference type="Proteomes" id="UP000261284">
    <property type="component" value="Unassembled WGS sequence"/>
</dbReference>
<feature type="chain" id="PRO_5017540328" evidence="1">
    <location>
        <begin position="24"/>
        <end position="217"/>
    </location>
</feature>
<comment type="caution">
    <text evidence="2">The sequence shown here is derived from an EMBL/GenBank/DDBJ whole genome shotgun (WGS) entry which is preliminary data.</text>
</comment>
<evidence type="ECO:0000313" key="2">
    <source>
        <dbReference type="EMBL" id="RFM28814.1"/>
    </source>
</evidence>
<evidence type="ECO:0000256" key="1">
    <source>
        <dbReference type="SAM" id="SignalP"/>
    </source>
</evidence>
<evidence type="ECO:0000313" key="3">
    <source>
        <dbReference type="Proteomes" id="UP000261284"/>
    </source>
</evidence>
<dbReference type="SUPFAM" id="SSF49464">
    <property type="entry name" value="Carboxypeptidase regulatory domain-like"/>
    <property type="match status" value="1"/>
</dbReference>